<sequence>MSLAFLAKKSWHTSNLSNVEKVWKAEQKAALEEKKLLEWKKNVEEERQLKELRELQAKASGGAAKPVERVDWMYEGPMAGSQREKTAEEYLLGKEYHEKPEASELKQLASQPGSLYMAAAPSIVNDSFSRLNEDPMMLIKKQQKEAQLNILKNPVKMKRIKDKVEQELKERKAEKKAKKEAKKAKKESKKSKKHARDDDDDDVRGGSRTSRREDSPDASRHHAIAHRDFADDARSPRRRDPSRDDRNRRDRSAERRSDRRRDDRDRSPMRRRRSPSPPRRSPERRRRGSPSPSPHRQRRQSPSPRRPSRRGPSFDRSPRRLASRPDEEERQERPAPLKGYGLLGAENARKCKDIDTTSLGPSRKFLDQALEKRQREEAEKEERFKRARAFTDEVSKEDKDARVRAMLEDAKRREDALEARLKKKQVSNFGDGEESKTQQNPTFLRDLHDAAYVHTKDSMEDRLARNKHYIQRNADSKNFMQR</sequence>
<reference evidence="10" key="2">
    <citation type="submission" date="2019-06" db="EMBL/GenBank/DDBJ databases">
        <title>Genomics analysis of Aphanomyces spp. identifies a new class of oomycete effector associated with host adaptation.</title>
        <authorList>
            <person name="Gaulin E."/>
        </authorList>
    </citation>
    <scope>NUCLEOTIDE SEQUENCE</scope>
    <source>
        <strain evidence="10">CBS 578.67</strain>
    </source>
</reference>
<evidence type="ECO:0000313" key="11">
    <source>
        <dbReference type="EMBL" id="VFT96247.1"/>
    </source>
</evidence>
<dbReference type="Proteomes" id="UP000332933">
    <property type="component" value="Unassembled WGS sequence"/>
</dbReference>
<evidence type="ECO:0000256" key="2">
    <source>
        <dbReference type="ARBA" id="ARBA00006695"/>
    </source>
</evidence>
<dbReference type="InterPro" id="IPR019339">
    <property type="entry name" value="CIR_N_dom"/>
</dbReference>
<dbReference type="AlphaFoldDB" id="A0A485LEQ0"/>
<dbReference type="GO" id="GO:0005684">
    <property type="term" value="C:U2-type spliceosomal complex"/>
    <property type="evidence" value="ECO:0007669"/>
    <property type="project" value="TreeGrafter"/>
</dbReference>
<gene>
    <name evidence="11" type="primary">Aste57867_19540</name>
    <name evidence="10" type="ORF">As57867_019476</name>
    <name evidence="11" type="ORF">ASTE57867_19540</name>
</gene>
<dbReference type="Pfam" id="PF10197">
    <property type="entry name" value="Cir_N"/>
    <property type="match status" value="1"/>
</dbReference>
<proteinExistence type="inferred from homology"/>
<evidence type="ECO:0000256" key="3">
    <source>
        <dbReference type="ARBA" id="ARBA00022664"/>
    </source>
</evidence>
<evidence type="ECO:0000256" key="6">
    <source>
        <dbReference type="ARBA" id="ARBA00023187"/>
    </source>
</evidence>
<dbReference type="Pfam" id="PF12542">
    <property type="entry name" value="CWC25"/>
    <property type="match status" value="1"/>
</dbReference>
<evidence type="ECO:0000256" key="8">
    <source>
        <dbReference type="SAM" id="MobiDB-lite"/>
    </source>
</evidence>
<keyword evidence="12" id="KW-1185">Reference proteome</keyword>
<dbReference type="PANTHER" id="PTHR16196">
    <property type="entry name" value="CELL CYCLE CONTROL PROTEIN CWF25"/>
    <property type="match status" value="1"/>
</dbReference>
<keyword evidence="4" id="KW-0747">Spliceosome</keyword>
<feature type="compositionally biased region" description="Basic and acidic residues" evidence="8">
    <location>
        <begin position="364"/>
        <end position="379"/>
    </location>
</feature>
<dbReference type="OrthoDB" id="21123at2759"/>
<dbReference type="InterPro" id="IPR022209">
    <property type="entry name" value="CWC25"/>
</dbReference>
<dbReference type="InterPro" id="IPR051376">
    <property type="entry name" value="CWC25_splicing_factor"/>
</dbReference>
<dbReference type="SMART" id="SM01083">
    <property type="entry name" value="Cir_N"/>
    <property type="match status" value="1"/>
</dbReference>
<evidence type="ECO:0000259" key="9">
    <source>
        <dbReference type="SMART" id="SM01083"/>
    </source>
</evidence>
<evidence type="ECO:0000256" key="1">
    <source>
        <dbReference type="ARBA" id="ARBA00004123"/>
    </source>
</evidence>
<comment type="similarity">
    <text evidence="2">Belongs to the CWC25 family.</text>
</comment>
<keyword evidence="7" id="KW-0539">Nucleus</keyword>
<dbReference type="GO" id="GO:0000398">
    <property type="term" value="P:mRNA splicing, via spliceosome"/>
    <property type="evidence" value="ECO:0007669"/>
    <property type="project" value="TreeGrafter"/>
</dbReference>
<evidence type="ECO:0000256" key="7">
    <source>
        <dbReference type="ARBA" id="ARBA00023242"/>
    </source>
</evidence>
<feature type="compositionally biased region" description="Basic residues" evidence="8">
    <location>
        <begin position="174"/>
        <end position="194"/>
    </location>
</feature>
<organism evidence="11 12">
    <name type="scientific">Aphanomyces stellatus</name>
    <dbReference type="NCBI Taxonomy" id="120398"/>
    <lineage>
        <taxon>Eukaryota</taxon>
        <taxon>Sar</taxon>
        <taxon>Stramenopiles</taxon>
        <taxon>Oomycota</taxon>
        <taxon>Saprolegniomycetes</taxon>
        <taxon>Saprolegniales</taxon>
        <taxon>Verrucalvaceae</taxon>
        <taxon>Aphanomyces</taxon>
    </lineage>
</organism>
<protein>
    <submittedName>
        <fullName evidence="11">Aste57867_19540 protein</fullName>
    </submittedName>
</protein>
<keyword evidence="6" id="KW-0508">mRNA splicing</keyword>
<feature type="compositionally biased region" description="Basic and acidic residues" evidence="8">
    <location>
        <begin position="162"/>
        <end position="173"/>
    </location>
</feature>
<feature type="compositionally biased region" description="Basic and acidic residues" evidence="8">
    <location>
        <begin position="210"/>
        <end position="268"/>
    </location>
</feature>
<feature type="compositionally biased region" description="Basic and acidic residues" evidence="8">
    <location>
        <begin position="312"/>
        <end position="335"/>
    </location>
</feature>
<dbReference type="EMBL" id="CAADRA010006599">
    <property type="protein sequence ID" value="VFT96247.1"/>
    <property type="molecule type" value="Genomic_DNA"/>
</dbReference>
<evidence type="ECO:0000256" key="5">
    <source>
        <dbReference type="ARBA" id="ARBA00023054"/>
    </source>
</evidence>
<dbReference type="EMBL" id="VJMH01006577">
    <property type="protein sequence ID" value="KAF0688936.1"/>
    <property type="molecule type" value="Genomic_DNA"/>
</dbReference>
<evidence type="ECO:0000256" key="4">
    <source>
        <dbReference type="ARBA" id="ARBA00022728"/>
    </source>
</evidence>
<reference evidence="11 12" key="1">
    <citation type="submission" date="2019-03" db="EMBL/GenBank/DDBJ databases">
        <authorList>
            <person name="Gaulin E."/>
            <person name="Dumas B."/>
        </authorList>
    </citation>
    <scope>NUCLEOTIDE SEQUENCE [LARGE SCALE GENOMIC DNA]</scope>
    <source>
        <strain evidence="11">CBS 568.67</strain>
    </source>
</reference>
<feature type="region of interest" description="Disordered" evidence="8">
    <location>
        <begin position="424"/>
        <end position="443"/>
    </location>
</feature>
<feature type="domain" description="CBF1-interacting co-repressor CIR N-terminal" evidence="9">
    <location>
        <begin position="10"/>
        <end position="46"/>
    </location>
</feature>
<evidence type="ECO:0000313" key="10">
    <source>
        <dbReference type="EMBL" id="KAF0688936.1"/>
    </source>
</evidence>
<name>A0A485LEQ0_9STRA</name>
<comment type="subcellular location">
    <subcellularLocation>
        <location evidence="1">Nucleus</location>
    </subcellularLocation>
</comment>
<dbReference type="PANTHER" id="PTHR16196:SF0">
    <property type="entry name" value="PRE-MRNA-SPLICING FACTOR CWC25 HOMOLOG"/>
    <property type="match status" value="1"/>
</dbReference>
<keyword evidence="3" id="KW-0507">mRNA processing</keyword>
<feature type="region of interest" description="Disordered" evidence="8">
    <location>
        <begin position="150"/>
        <end position="379"/>
    </location>
</feature>
<accession>A0A485LEQ0</accession>
<keyword evidence="5" id="KW-0175">Coiled coil</keyword>
<evidence type="ECO:0000313" key="12">
    <source>
        <dbReference type="Proteomes" id="UP000332933"/>
    </source>
</evidence>